<comment type="caution">
    <text evidence="1">The sequence shown here is derived from an EMBL/GenBank/DDBJ whole genome shotgun (WGS) entry which is preliminary data.</text>
</comment>
<gene>
    <name evidence="1" type="ORF">HNP48_001697</name>
</gene>
<dbReference type="PIRSF" id="PIRSF008546">
    <property type="entry name" value="UCP008546"/>
    <property type="match status" value="1"/>
</dbReference>
<keyword evidence="2" id="KW-1185">Reference proteome</keyword>
<dbReference type="InterPro" id="IPR014937">
    <property type="entry name" value="DUF1810"/>
</dbReference>
<dbReference type="EMBL" id="JACHLK010000002">
    <property type="protein sequence ID" value="MBB6559033.1"/>
    <property type="molecule type" value="Genomic_DNA"/>
</dbReference>
<name>A0A7X0U8J3_9BURK</name>
<dbReference type="SUPFAM" id="SSF140736">
    <property type="entry name" value="Rv1873-like"/>
    <property type="match status" value="1"/>
</dbReference>
<dbReference type="AlphaFoldDB" id="A0A7X0U8J3"/>
<reference evidence="1 2" key="1">
    <citation type="submission" date="2020-08" db="EMBL/GenBank/DDBJ databases">
        <title>Functional genomics of gut bacteria from endangered species of beetles.</title>
        <authorList>
            <person name="Carlos-Shanley C."/>
        </authorList>
    </citation>
    <scope>NUCLEOTIDE SEQUENCE [LARGE SCALE GENOMIC DNA]</scope>
    <source>
        <strain evidence="1 2">S00198</strain>
    </source>
</reference>
<dbReference type="RefSeq" id="WP_184856429.1">
    <property type="nucleotide sequence ID" value="NZ_JACHLK010000002.1"/>
</dbReference>
<dbReference type="Pfam" id="PF08837">
    <property type="entry name" value="DUF1810"/>
    <property type="match status" value="1"/>
</dbReference>
<evidence type="ECO:0000313" key="2">
    <source>
        <dbReference type="Proteomes" id="UP000575083"/>
    </source>
</evidence>
<dbReference type="Gene3D" id="1.25.40.380">
    <property type="entry name" value="Protein of unknown function DUF1810"/>
    <property type="match status" value="1"/>
</dbReference>
<dbReference type="InterPro" id="IPR036287">
    <property type="entry name" value="Rv1873-like_sf"/>
</dbReference>
<accession>A0A7X0U8J3</accession>
<organism evidence="1 2">
    <name type="scientific">Acidovorax soli</name>
    <dbReference type="NCBI Taxonomy" id="592050"/>
    <lineage>
        <taxon>Bacteria</taxon>
        <taxon>Pseudomonadati</taxon>
        <taxon>Pseudomonadota</taxon>
        <taxon>Betaproteobacteria</taxon>
        <taxon>Burkholderiales</taxon>
        <taxon>Comamonadaceae</taxon>
        <taxon>Acidovorax</taxon>
    </lineage>
</organism>
<protein>
    <submittedName>
        <fullName evidence="1">Uncharacterized protein (DUF1810 family)</fullName>
    </submittedName>
</protein>
<evidence type="ECO:0000313" key="1">
    <source>
        <dbReference type="EMBL" id="MBB6559033.1"/>
    </source>
</evidence>
<sequence>MPLPPVLDRFLAAQEPVWERVLAELKAGKKRSHWMWFVFPQYKGLGQSDMAVRYAVQSRAEAQSYLAHPVLGSRIKECCALLMALEASSAHAVFGSPDDLKLRSCMTLFAEVAGADSVFASVLQKYFGGEKDSRTLELLGPGAKKP</sequence>
<dbReference type="Proteomes" id="UP000575083">
    <property type="component" value="Unassembled WGS sequence"/>
</dbReference>
<proteinExistence type="predicted"/>